<organism evidence="2 3">
    <name type="scientific">Mycena rosella</name>
    <name type="common">Pink bonnet</name>
    <name type="synonym">Agaricus rosellus</name>
    <dbReference type="NCBI Taxonomy" id="1033263"/>
    <lineage>
        <taxon>Eukaryota</taxon>
        <taxon>Fungi</taxon>
        <taxon>Dikarya</taxon>
        <taxon>Basidiomycota</taxon>
        <taxon>Agaricomycotina</taxon>
        <taxon>Agaricomycetes</taxon>
        <taxon>Agaricomycetidae</taxon>
        <taxon>Agaricales</taxon>
        <taxon>Marasmiineae</taxon>
        <taxon>Mycenaceae</taxon>
        <taxon>Mycena</taxon>
    </lineage>
</organism>
<dbReference type="Proteomes" id="UP001221757">
    <property type="component" value="Unassembled WGS sequence"/>
</dbReference>
<comment type="caution">
    <text evidence="2">The sequence shown here is derived from an EMBL/GenBank/DDBJ whole genome shotgun (WGS) entry which is preliminary data.</text>
</comment>
<keyword evidence="1" id="KW-0472">Membrane</keyword>
<dbReference type="EMBL" id="JARKIE010000278">
    <property type="protein sequence ID" value="KAJ7658528.1"/>
    <property type="molecule type" value="Genomic_DNA"/>
</dbReference>
<accession>A0AAD7G5S2</accession>
<evidence type="ECO:0000313" key="2">
    <source>
        <dbReference type="EMBL" id="KAJ7658528.1"/>
    </source>
</evidence>
<name>A0AAD7G5S2_MYCRO</name>
<reference evidence="2" key="1">
    <citation type="submission" date="2023-03" db="EMBL/GenBank/DDBJ databases">
        <title>Massive genome expansion in bonnet fungi (Mycena s.s.) driven by repeated elements and novel gene families across ecological guilds.</title>
        <authorList>
            <consortium name="Lawrence Berkeley National Laboratory"/>
            <person name="Harder C.B."/>
            <person name="Miyauchi S."/>
            <person name="Viragh M."/>
            <person name="Kuo A."/>
            <person name="Thoen E."/>
            <person name="Andreopoulos B."/>
            <person name="Lu D."/>
            <person name="Skrede I."/>
            <person name="Drula E."/>
            <person name="Henrissat B."/>
            <person name="Morin E."/>
            <person name="Kohler A."/>
            <person name="Barry K."/>
            <person name="LaButti K."/>
            <person name="Morin E."/>
            <person name="Salamov A."/>
            <person name="Lipzen A."/>
            <person name="Mereny Z."/>
            <person name="Hegedus B."/>
            <person name="Baldrian P."/>
            <person name="Stursova M."/>
            <person name="Weitz H."/>
            <person name="Taylor A."/>
            <person name="Grigoriev I.V."/>
            <person name="Nagy L.G."/>
            <person name="Martin F."/>
            <person name="Kauserud H."/>
        </authorList>
    </citation>
    <scope>NUCLEOTIDE SEQUENCE</scope>
    <source>
        <strain evidence="2">CBHHK067</strain>
    </source>
</reference>
<keyword evidence="1" id="KW-0812">Transmembrane</keyword>
<gene>
    <name evidence="2" type="ORF">B0H17DRAFT_1145555</name>
</gene>
<keyword evidence="3" id="KW-1185">Reference proteome</keyword>
<evidence type="ECO:0000256" key="1">
    <source>
        <dbReference type="SAM" id="Phobius"/>
    </source>
</evidence>
<sequence>MKRSPTALCNLGPGIANSLERFASRPTTSIPGLYPPTSSTSVVVVYQSTVQRCGADLDAAAQSALQAYNAAGIAIQNATSTTDPGFLQWSPNYIPLVNARNTYGDTENTLFRAEDLATTSPPATSSKIASSAVTTSVTATMTSSGSHSSAFTSIPLFSGCNRAVGTRTRSSIIYFGMILAVMLVGLNEQ</sequence>
<feature type="transmembrane region" description="Helical" evidence="1">
    <location>
        <begin position="171"/>
        <end position="187"/>
    </location>
</feature>
<protein>
    <submittedName>
        <fullName evidence="2">Uncharacterized protein</fullName>
    </submittedName>
</protein>
<proteinExistence type="predicted"/>
<dbReference type="AlphaFoldDB" id="A0AAD7G5S2"/>
<keyword evidence="1" id="KW-1133">Transmembrane helix</keyword>
<evidence type="ECO:0000313" key="3">
    <source>
        <dbReference type="Proteomes" id="UP001221757"/>
    </source>
</evidence>